<accession>A0A4U3MHW5</accession>
<evidence type="ECO:0008006" key="3">
    <source>
        <dbReference type="Google" id="ProtNLM"/>
    </source>
</evidence>
<dbReference type="Pfam" id="PF18143">
    <property type="entry name" value="HAD_SAK_2"/>
    <property type="match status" value="1"/>
</dbReference>
<name>A0A4U3MHW5_9ACTN</name>
<comment type="caution">
    <text evidence="1">The sequence shown here is derived from an EMBL/GenBank/DDBJ whole genome shotgun (WGS) entry which is preliminary data.</text>
</comment>
<dbReference type="RefSeq" id="WP_137246984.1">
    <property type="nucleotide sequence ID" value="NZ_SZQA01000008.1"/>
</dbReference>
<evidence type="ECO:0000313" key="1">
    <source>
        <dbReference type="EMBL" id="TKK89068.1"/>
    </source>
</evidence>
<dbReference type="Proteomes" id="UP000308705">
    <property type="component" value="Unassembled WGS sequence"/>
</dbReference>
<dbReference type="OrthoDB" id="5124141at2"/>
<protein>
    <recommendedName>
        <fullName evidence="3">Secreted protein</fullName>
    </recommendedName>
</protein>
<sequence>MPDDLPILFLDVDGPIIPFGGHHVTRNSHASSRENPLLARVDPTLGSKLAALPCELVWATTWASHANDVIAPILGLPDLPYVDWPDADEWGELHWKTRHLVEWAAGRPFIWADDELTDIDRRWVTRHHLAPALLHQVRPQDGMTDADFDLISAWLTRWAEIPRRRE</sequence>
<dbReference type="EMBL" id="SZQA01000008">
    <property type="protein sequence ID" value="TKK89068.1"/>
    <property type="molecule type" value="Genomic_DNA"/>
</dbReference>
<proteinExistence type="predicted"/>
<dbReference type="AlphaFoldDB" id="A0A4U3MHW5"/>
<evidence type="ECO:0000313" key="2">
    <source>
        <dbReference type="Proteomes" id="UP000308705"/>
    </source>
</evidence>
<organism evidence="1 2">
    <name type="scientific">Herbidospora galbida</name>
    <dbReference type="NCBI Taxonomy" id="2575442"/>
    <lineage>
        <taxon>Bacteria</taxon>
        <taxon>Bacillati</taxon>
        <taxon>Actinomycetota</taxon>
        <taxon>Actinomycetes</taxon>
        <taxon>Streptosporangiales</taxon>
        <taxon>Streptosporangiaceae</taxon>
        <taxon>Herbidospora</taxon>
    </lineage>
</organism>
<keyword evidence="2" id="KW-1185">Reference proteome</keyword>
<reference evidence="1 2" key="1">
    <citation type="submission" date="2019-04" db="EMBL/GenBank/DDBJ databases">
        <title>Herbidospora sp. NEAU-GS14.nov., a novel actinomycete isolated from soil.</title>
        <authorList>
            <person name="Han L."/>
        </authorList>
    </citation>
    <scope>NUCLEOTIDE SEQUENCE [LARGE SCALE GENOMIC DNA]</scope>
    <source>
        <strain evidence="1 2">NEAU-GS14</strain>
    </source>
</reference>
<gene>
    <name evidence="1" type="ORF">FDA94_11180</name>
</gene>